<name>A0A517ZLN8_9PLAN</name>
<dbReference type="Proteomes" id="UP000319383">
    <property type="component" value="Chromosome"/>
</dbReference>
<evidence type="ECO:0000313" key="3">
    <source>
        <dbReference type="Proteomes" id="UP000319383"/>
    </source>
</evidence>
<gene>
    <name evidence="2" type="ORF">Mal52_18500</name>
</gene>
<dbReference type="AlphaFoldDB" id="A0A517ZLN8"/>
<dbReference type="InterPro" id="IPR029063">
    <property type="entry name" value="SAM-dependent_MTases_sf"/>
</dbReference>
<keyword evidence="2" id="KW-0808">Transferase</keyword>
<dbReference type="GO" id="GO:0008757">
    <property type="term" value="F:S-adenosylmethionine-dependent methyltransferase activity"/>
    <property type="evidence" value="ECO:0007669"/>
    <property type="project" value="InterPro"/>
</dbReference>
<keyword evidence="3" id="KW-1185">Reference proteome</keyword>
<evidence type="ECO:0000259" key="1">
    <source>
        <dbReference type="Pfam" id="PF08241"/>
    </source>
</evidence>
<evidence type="ECO:0000313" key="2">
    <source>
        <dbReference type="EMBL" id="QDU43377.1"/>
    </source>
</evidence>
<dbReference type="RefSeq" id="WP_197534761.1">
    <property type="nucleotide sequence ID" value="NZ_CP036276.1"/>
</dbReference>
<dbReference type="SUPFAM" id="SSF53335">
    <property type="entry name" value="S-adenosyl-L-methionine-dependent methyltransferases"/>
    <property type="match status" value="1"/>
</dbReference>
<dbReference type="CDD" id="cd02440">
    <property type="entry name" value="AdoMet_MTases"/>
    <property type="match status" value="1"/>
</dbReference>
<dbReference type="Pfam" id="PF08241">
    <property type="entry name" value="Methyltransf_11"/>
    <property type="match status" value="1"/>
</dbReference>
<sequence length="264" mass="30100">MNAVAKEVWTRMPVFVRRFLHSTKADLLARRSQNQQVGVAKNRNWQKFFSDQLSGTGLEIGALHQPMLTHDRMQVDYIDRLTTAELRLQYPELNELPLVEPNLIGDGETLANVADDSYDFLIASHVIEHMKNPLGSLEQWCRVVKPGGKVYLAIPDKRATFDVNRTRTSLAHLILDYQRPSADRDYEHYLDYANLVNHTSGDAAIAEADRLWAIDYSIHFHVFVPEDITELVNWFSAHVAPVKILTGPVMNAGSHEFHMLLQVD</sequence>
<accession>A0A517ZLN8</accession>
<dbReference type="InterPro" id="IPR013216">
    <property type="entry name" value="Methyltransf_11"/>
</dbReference>
<keyword evidence="2" id="KW-0489">Methyltransferase</keyword>
<feature type="domain" description="Methyltransferase type 11" evidence="1">
    <location>
        <begin position="70"/>
        <end position="151"/>
    </location>
</feature>
<organism evidence="2 3">
    <name type="scientific">Symmachiella dynata</name>
    <dbReference type="NCBI Taxonomy" id="2527995"/>
    <lineage>
        <taxon>Bacteria</taxon>
        <taxon>Pseudomonadati</taxon>
        <taxon>Planctomycetota</taxon>
        <taxon>Planctomycetia</taxon>
        <taxon>Planctomycetales</taxon>
        <taxon>Planctomycetaceae</taxon>
        <taxon>Symmachiella</taxon>
    </lineage>
</organism>
<reference evidence="2 3" key="1">
    <citation type="submission" date="2019-02" db="EMBL/GenBank/DDBJ databases">
        <title>Deep-cultivation of Planctomycetes and their phenomic and genomic characterization uncovers novel biology.</title>
        <authorList>
            <person name="Wiegand S."/>
            <person name="Jogler M."/>
            <person name="Boedeker C."/>
            <person name="Pinto D."/>
            <person name="Vollmers J."/>
            <person name="Rivas-Marin E."/>
            <person name="Kohn T."/>
            <person name="Peeters S.H."/>
            <person name="Heuer A."/>
            <person name="Rast P."/>
            <person name="Oberbeckmann S."/>
            <person name="Bunk B."/>
            <person name="Jeske O."/>
            <person name="Meyerdierks A."/>
            <person name="Storesund J.E."/>
            <person name="Kallscheuer N."/>
            <person name="Luecker S."/>
            <person name="Lage O.M."/>
            <person name="Pohl T."/>
            <person name="Merkel B.J."/>
            <person name="Hornburger P."/>
            <person name="Mueller R.-W."/>
            <person name="Bruemmer F."/>
            <person name="Labrenz M."/>
            <person name="Spormann A.M."/>
            <person name="Op den Camp H."/>
            <person name="Overmann J."/>
            <person name="Amann R."/>
            <person name="Jetten M.S.M."/>
            <person name="Mascher T."/>
            <person name="Medema M.H."/>
            <person name="Devos D.P."/>
            <person name="Kaster A.-K."/>
            <person name="Ovreas L."/>
            <person name="Rohde M."/>
            <person name="Galperin M.Y."/>
            <person name="Jogler C."/>
        </authorList>
    </citation>
    <scope>NUCLEOTIDE SEQUENCE [LARGE SCALE GENOMIC DNA]</scope>
    <source>
        <strain evidence="2 3">Mal52</strain>
    </source>
</reference>
<dbReference type="EMBL" id="CP036276">
    <property type="protein sequence ID" value="QDU43377.1"/>
    <property type="molecule type" value="Genomic_DNA"/>
</dbReference>
<dbReference type="KEGG" id="sdyn:Mal52_18500"/>
<proteinExistence type="predicted"/>
<protein>
    <submittedName>
        <fullName evidence="2">Methyltransferase domain protein</fullName>
    </submittedName>
</protein>
<dbReference type="Gene3D" id="3.40.50.150">
    <property type="entry name" value="Vaccinia Virus protein VP39"/>
    <property type="match status" value="1"/>
</dbReference>
<dbReference type="GO" id="GO:0032259">
    <property type="term" value="P:methylation"/>
    <property type="evidence" value="ECO:0007669"/>
    <property type="project" value="UniProtKB-KW"/>
</dbReference>